<dbReference type="PANTHER" id="PTHR31325">
    <property type="entry name" value="OS01G0798800 PROTEIN-RELATED"/>
    <property type="match status" value="1"/>
</dbReference>
<dbReference type="InterPro" id="IPR025315">
    <property type="entry name" value="DUF4220"/>
</dbReference>
<dbReference type="RefSeq" id="XP_022714547.1">
    <property type="nucleotide sequence ID" value="XM_022858812.1"/>
</dbReference>
<dbReference type="Proteomes" id="UP000515121">
    <property type="component" value="Unplaced"/>
</dbReference>
<keyword evidence="3" id="KW-1185">Reference proteome</keyword>
<name>A0A6P5WEU5_DURZI</name>
<feature type="domain" description="DUF4220" evidence="2">
    <location>
        <begin position="73"/>
        <end position="436"/>
    </location>
</feature>
<dbReference type="OrthoDB" id="1689146at2759"/>
<evidence type="ECO:0000259" key="2">
    <source>
        <dbReference type="Pfam" id="PF13968"/>
    </source>
</evidence>
<keyword evidence="1" id="KW-0812">Transmembrane</keyword>
<feature type="transmembrane region" description="Helical" evidence="1">
    <location>
        <begin position="103"/>
        <end position="123"/>
    </location>
</feature>
<reference evidence="4" key="1">
    <citation type="submission" date="2025-08" db="UniProtKB">
        <authorList>
            <consortium name="RefSeq"/>
        </authorList>
    </citation>
    <scope>IDENTIFICATION</scope>
    <source>
        <tissue evidence="4">Fruit stalk</tissue>
    </source>
</reference>
<feature type="transmembrane region" description="Helical" evidence="1">
    <location>
        <begin position="135"/>
        <end position="154"/>
    </location>
</feature>
<proteinExistence type="predicted"/>
<feature type="transmembrane region" description="Helical" evidence="1">
    <location>
        <begin position="371"/>
        <end position="392"/>
    </location>
</feature>
<dbReference type="InterPro" id="IPR007658">
    <property type="entry name" value="DUF594"/>
</dbReference>
<feature type="transmembrane region" description="Helical" evidence="1">
    <location>
        <begin position="67"/>
        <end position="91"/>
    </location>
</feature>
<dbReference type="KEGG" id="dzi:111274181"/>
<feature type="transmembrane region" description="Helical" evidence="1">
    <location>
        <begin position="160"/>
        <end position="183"/>
    </location>
</feature>
<dbReference type="Pfam" id="PF13968">
    <property type="entry name" value="DUF4220"/>
    <property type="match status" value="1"/>
</dbReference>
<dbReference type="Pfam" id="PF04578">
    <property type="entry name" value="DUF594"/>
    <property type="match status" value="1"/>
</dbReference>
<keyword evidence="1" id="KW-0472">Membrane</keyword>
<organism evidence="3 4">
    <name type="scientific">Durio zibethinus</name>
    <name type="common">Durian</name>
    <dbReference type="NCBI Taxonomy" id="66656"/>
    <lineage>
        <taxon>Eukaryota</taxon>
        <taxon>Viridiplantae</taxon>
        <taxon>Streptophyta</taxon>
        <taxon>Embryophyta</taxon>
        <taxon>Tracheophyta</taxon>
        <taxon>Spermatophyta</taxon>
        <taxon>Magnoliopsida</taxon>
        <taxon>eudicotyledons</taxon>
        <taxon>Gunneridae</taxon>
        <taxon>Pentapetalae</taxon>
        <taxon>rosids</taxon>
        <taxon>malvids</taxon>
        <taxon>Malvales</taxon>
        <taxon>Malvaceae</taxon>
        <taxon>Helicteroideae</taxon>
        <taxon>Durio</taxon>
    </lineage>
</organism>
<protein>
    <submittedName>
        <fullName evidence="4">Uncharacterized protein LOC111274181</fullName>
    </submittedName>
</protein>
<evidence type="ECO:0000313" key="3">
    <source>
        <dbReference type="Proteomes" id="UP000515121"/>
    </source>
</evidence>
<evidence type="ECO:0000256" key="1">
    <source>
        <dbReference type="SAM" id="Phobius"/>
    </source>
</evidence>
<feature type="transmembrane region" description="Helical" evidence="1">
    <location>
        <begin position="338"/>
        <end position="359"/>
    </location>
</feature>
<gene>
    <name evidence="4" type="primary">LOC111274181</name>
</gene>
<accession>A0A6P5WEU5</accession>
<feature type="transmembrane region" description="Helical" evidence="1">
    <location>
        <begin position="37"/>
        <end position="55"/>
    </location>
</feature>
<dbReference type="GeneID" id="111274181"/>
<keyword evidence="1" id="KW-1133">Transmembrane helix</keyword>
<dbReference type="AlphaFoldDB" id="A0A6P5WEU5"/>
<sequence>MFDFPVATALLFVEIKDAAFLKTLSEAMLSLFVKWELRAMVVLSLTVQLILIRYGNRRKFSGKDIKLLSFLVWTMYLFATWLATVALSTLLRSRREQITSPLVIFWTPFLLLHLGGPDTITAYSLSDNELWPRHFFGLCFQIGVAIYVYVKFWTLTVTKLTFLAIPIFIVGIIKYGERVWALYKASSKRFRKSVFSDTQSFDLQQRPSKGNMKERVWALFKACSTRFRKSVFSDTQSFQLEVDLQQGLSNGKMKLEEYLDHRQIKKEYRYLQRAFHLFQVFRPLFSDLKLRIYKDLCYIFEMPEVTAEEAFQIVEIELSFLYDKLYTKIPIVLTRQGVILRCICLSFTVSTLIAFLTVIGKHGYSKVDIGISYLLMVGAIFLEIYSAILHLCSDRGILWLTSRNNRYLKAIGSKLVLLTKPNKGIRSMAQHSLLDYCLQPRKLKLAAVLNIFDTEDNLEKYFRTSWEDVNPDLQNFIYSRLLQKRQKYRENGFDFKYLSELLDERGYNVLAEHNKLPDTYWSVSEAEFTHSVLLWHIATDIVYSDDHHSFRAGNLGPHCDISKRLSDYMMYLLFLCPAMLPEGIGNIRHQDTCIEAKNFFHRKLRFKEAIEGLFGIDIESRSFFVEMGSRRKSAFFEGCRIAYQLKDLISNYHWDHQEKWKLIAEVWLEMLTYAASQCSWKEHARQLQQGEELLTHVALLMAHLGLSKKINLVPVPQRLTDVSFKPSWDWDRLDRLAYYLA</sequence>
<evidence type="ECO:0000313" key="4">
    <source>
        <dbReference type="RefSeq" id="XP_022714547.1"/>
    </source>
</evidence>